<reference evidence="1" key="2">
    <citation type="submission" date="2020-09" db="EMBL/GenBank/DDBJ databases">
        <authorList>
            <person name="Sun Q."/>
            <person name="Sedlacek I."/>
        </authorList>
    </citation>
    <scope>NUCLEOTIDE SEQUENCE</scope>
    <source>
        <strain evidence="1">CCM 7897</strain>
    </source>
</reference>
<evidence type="ECO:0000313" key="1">
    <source>
        <dbReference type="EMBL" id="GGF53139.1"/>
    </source>
</evidence>
<accession>A0A917F525</accession>
<organism evidence="1 2">
    <name type="scientific">Azorhizobium oxalatiphilum</name>
    <dbReference type="NCBI Taxonomy" id="980631"/>
    <lineage>
        <taxon>Bacteria</taxon>
        <taxon>Pseudomonadati</taxon>
        <taxon>Pseudomonadota</taxon>
        <taxon>Alphaproteobacteria</taxon>
        <taxon>Hyphomicrobiales</taxon>
        <taxon>Xanthobacteraceae</taxon>
        <taxon>Azorhizobium</taxon>
    </lineage>
</organism>
<name>A0A917F525_9HYPH</name>
<comment type="caution">
    <text evidence="1">The sequence shown here is derived from an EMBL/GenBank/DDBJ whole genome shotgun (WGS) entry which is preliminary data.</text>
</comment>
<dbReference type="InterPro" id="IPR038666">
    <property type="entry name" value="SSP1_head-tail_sf"/>
</dbReference>
<evidence type="ECO:0000313" key="2">
    <source>
        <dbReference type="Proteomes" id="UP000606044"/>
    </source>
</evidence>
<sequence length="108" mass="11537">MSGPAIGALRHRVDHLAPVETPDGAGGSTISFVTVDRLWAALEESAAGAVSEERRIALAGVRVTVRAPNTIAAGHQLRLGTRQLEVEATSDPDGRGRFTRVHCREERT</sequence>
<dbReference type="Proteomes" id="UP000606044">
    <property type="component" value="Unassembled WGS sequence"/>
</dbReference>
<dbReference type="RefSeq" id="WP_188576059.1">
    <property type="nucleotide sequence ID" value="NZ_BMCT01000001.1"/>
</dbReference>
<dbReference type="Gene3D" id="2.40.10.270">
    <property type="entry name" value="Bacteriophage SPP1 head-tail adaptor protein"/>
    <property type="match status" value="1"/>
</dbReference>
<dbReference type="EMBL" id="BMCT01000001">
    <property type="protein sequence ID" value="GGF53139.1"/>
    <property type="molecule type" value="Genomic_DNA"/>
</dbReference>
<gene>
    <name evidence="1" type="ORF">GCM10007301_10760</name>
</gene>
<protein>
    <recommendedName>
        <fullName evidence="3">Head-tail adaptor protein</fullName>
    </recommendedName>
</protein>
<evidence type="ECO:0008006" key="3">
    <source>
        <dbReference type="Google" id="ProtNLM"/>
    </source>
</evidence>
<keyword evidence="2" id="KW-1185">Reference proteome</keyword>
<proteinExistence type="predicted"/>
<dbReference type="AlphaFoldDB" id="A0A917F525"/>
<dbReference type="InterPro" id="IPR008767">
    <property type="entry name" value="Phage_SPP1_head-tail_adaptor"/>
</dbReference>
<dbReference type="Pfam" id="PF05521">
    <property type="entry name" value="Phage_HCP"/>
    <property type="match status" value="1"/>
</dbReference>
<reference evidence="1" key="1">
    <citation type="journal article" date="2014" name="Int. J. Syst. Evol. Microbiol.">
        <title>Complete genome sequence of Corynebacterium casei LMG S-19264T (=DSM 44701T), isolated from a smear-ripened cheese.</title>
        <authorList>
            <consortium name="US DOE Joint Genome Institute (JGI-PGF)"/>
            <person name="Walter F."/>
            <person name="Albersmeier A."/>
            <person name="Kalinowski J."/>
            <person name="Ruckert C."/>
        </authorList>
    </citation>
    <scope>NUCLEOTIDE SEQUENCE</scope>
    <source>
        <strain evidence="1">CCM 7897</strain>
    </source>
</reference>